<evidence type="ECO:0000256" key="2">
    <source>
        <dbReference type="ARBA" id="ARBA00022448"/>
    </source>
</evidence>
<feature type="domain" description="TonB-dependent receptor plug" evidence="14">
    <location>
        <begin position="48"/>
        <end position="160"/>
    </location>
</feature>
<evidence type="ECO:0000256" key="8">
    <source>
        <dbReference type="ARBA" id="ARBA00023136"/>
    </source>
</evidence>
<dbReference type="EMBL" id="WNDP01000035">
    <property type="protein sequence ID" value="KAF1025691.1"/>
    <property type="molecule type" value="Genomic_DNA"/>
</dbReference>
<feature type="chain" id="PRO_5032465077" evidence="12">
    <location>
        <begin position="25"/>
        <end position="686"/>
    </location>
</feature>
<keyword evidence="6" id="KW-0406">Ion transport</keyword>
<comment type="similarity">
    <text evidence="10 11">Belongs to the TonB-dependent receptor family.</text>
</comment>
<keyword evidence="3 10" id="KW-1134">Transmembrane beta strand</keyword>
<feature type="domain" description="TonB-dependent receptor-like beta-barrel" evidence="13">
    <location>
        <begin position="234"/>
        <end position="659"/>
    </location>
</feature>
<comment type="subcellular location">
    <subcellularLocation>
        <location evidence="1 10">Cell outer membrane</location>
        <topology evidence="1 10">Multi-pass membrane protein</topology>
    </subcellularLocation>
</comment>
<dbReference type="InterPro" id="IPR012910">
    <property type="entry name" value="Plug_dom"/>
</dbReference>
<comment type="caution">
    <text evidence="15">The sequence shown here is derived from an EMBL/GenBank/DDBJ whole genome shotgun (WGS) entry which is preliminary data.</text>
</comment>
<keyword evidence="7 11" id="KW-0798">TonB box</keyword>
<evidence type="ECO:0000256" key="1">
    <source>
        <dbReference type="ARBA" id="ARBA00004571"/>
    </source>
</evidence>
<evidence type="ECO:0000256" key="4">
    <source>
        <dbReference type="ARBA" id="ARBA00022692"/>
    </source>
</evidence>
<evidence type="ECO:0000313" key="16">
    <source>
        <dbReference type="Proteomes" id="UP000490535"/>
    </source>
</evidence>
<dbReference type="PANTHER" id="PTHR30069:SF53">
    <property type="entry name" value="COLICIN I RECEPTOR-RELATED"/>
    <property type="match status" value="1"/>
</dbReference>
<protein>
    <submittedName>
        <fullName evidence="15">Colicin I receptor</fullName>
    </submittedName>
</protein>
<evidence type="ECO:0000256" key="11">
    <source>
        <dbReference type="RuleBase" id="RU003357"/>
    </source>
</evidence>
<organism evidence="15 16">
    <name type="scientific">Acinetobacter bereziniae</name>
    <name type="common">Acinetobacter genomosp. 10</name>
    <dbReference type="NCBI Taxonomy" id="106648"/>
    <lineage>
        <taxon>Bacteria</taxon>
        <taxon>Pseudomonadati</taxon>
        <taxon>Pseudomonadota</taxon>
        <taxon>Gammaproteobacteria</taxon>
        <taxon>Moraxellales</taxon>
        <taxon>Moraxellaceae</taxon>
        <taxon>Acinetobacter</taxon>
    </lineage>
</organism>
<gene>
    <name evidence="15" type="primary">cirA_4</name>
    <name evidence="15" type="ORF">GAK29_01754</name>
</gene>
<accession>A0A833PG58</accession>
<keyword evidence="8 10" id="KW-0472">Membrane</keyword>
<evidence type="ECO:0000256" key="6">
    <source>
        <dbReference type="ARBA" id="ARBA00023065"/>
    </source>
</evidence>
<dbReference type="Pfam" id="PF00593">
    <property type="entry name" value="TonB_dep_Rec_b-barrel"/>
    <property type="match status" value="1"/>
</dbReference>
<dbReference type="GO" id="GO:0015344">
    <property type="term" value="F:siderophore uptake transmembrane transporter activity"/>
    <property type="evidence" value="ECO:0007669"/>
    <property type="project" value="TreeGrafter"/>
</dbReference>
<dbReference type="SUPFAM" id="SSF56935">
    <property type="entry name" value="Porins"/>
    <property type="match status" value="1"/>
</dbReference>
<dbReference type="PANTHER" id="PTHR30069">
    <property type="entry name" value="TONB-DEPENDENT OUTER MEMBRANE RECEPTOR"/>
    <property type="match status" value="1"/>
</dbReference>
<keyword evidence="5 12" id="KW-0732">Signal</keyword>
<evidence type="ECO:0000259" key="14">
    <source>
        <dbReference type="Pfam" id="PF07715"/>
    </source>
</evidence>
<keyword evidence="4 10" id="KW-0812">Transmembrane</keyword>
<keyword evidence="2 10" id="KW-0813">Transport</keyword>
<feature type="signal peptide" evidence="12">
    <location>
        <begin position="1"/>
        <end position="24"/>
    </location>
</feature>
<dbReference type="Gene3D" id="2.40.170.20">
    <property type="entry name" value="TonB-dependent receptor, beta-barrel domain"/>
    <property type="match status" value="1"/>
</dbReference>
<dbReference type="PROSITE" id="PS52016">
    <property type="entry name" value="TONB_DEPENDENT_REC_3"/>
    <property type="match status" value="1"/>
</dbReference>
<dbReference type="Gene3D" id="2.170.130.10">
    <property type="entry name" value="TonB-dependent receptor, plug domain"/>
    <property type="match status" value="1"/>
</dbReference>
<evidence type="ECO:0000256" key="12">
    <source>
        <dbReference type="SAM" id="SignalP"/>
    </source>
</evidence>
<evidence type="ECO:0000256" key="10">
    <source>
        <dbReference type="PROSITE-ProRule" id="PRU01360"/>
    </source>
</evidence>
<keyword evidence="9 10" id="KW-0998">Cell outer membrane</keyword>
<dbReference type="Proteomes" id="UP000490535">
    <property type="component" value="Unassembled WGS sequence"/>
</dbReference>
<name>A0A833PG58_ACIBZ</name>
<dbReference type="InterPro" id="IPR037066">
    <property type="entry name" value="Plug_dom_sf"/>
</dbReference>
<evidence type="ECO:0000313" key="15">
    <source>
        <dbReference type="EMBL" id="KAF1025691.1"/>
    </source>
</evidence>
<evidence type="ECO:0000259" key="13">
    <source>
        <dbReference type="Pfam" id="PF00593"/>
    </source>
</evidence>
<dbReference type="InterPro" id="IPR036942">
    <property type="entry name" value="Beta-barrel_TonB_sf"/>
</dbReference>
<sequence>MNKQLILKTLSLSVFTAMSFSTFAQEAQDDTVQLKTMVVTASSQAVDIKEAPASISVITSEDIEKQPVGSIAELLSKVPGVTGGISPSGEGSKIKLRGLPDNYTLILVDGKRIGSSRDTNYRPDLGRQDLNWITPDMIERIEVVRGPMSSLYGSDAMGGVINIITKKIPNEWGGNVTLNYTQPTTSSDLGTSLQTGVMAAGPLTDTLGLRLTAGVTEREADKKYLAGSGTTGSQDQNYNAMLYYKPSDKHALSFEAGHSIQKNEKGSRINPTTGAEVVTSWGATELEHNSFSISHDGEWDIGKSKLSAYYNDYDSSITDSKTKSNELIIEGNLTMPFEVVFDQVLTLGGQWKKQELTNTDTIGTLPGGSWDGQSYSNPKVDNKSWALFLENNINLLDNLKLTVGDRLDHDEKYGTHHSPRGYLVFSATDDLVIKGGVAKGFRAPTVKESTPGAATQSGGNGCNGLKGQVWKDMVTGQDLTYVSGGCYMTGNPNLKPEESTNYEIGVNYTGFGTDIGLTFFHTDFKNKIAYSPLGGRNGVWFTRNENIQSAVTRGLEMVANFPILDNLKWNNNATYFLKAKNEDTGTTLLTTSKLTINSSLNWQPIDPLNIDLSAQYLGKQYLTENTTSSSMQKPHTIVNLASNYKVNDNLTIRGGFTNLLDKKLSNGADAYLVERQKVFLGATYKF</sequence>
<keyword evidence="15" id="KW-0675">Receptor</keyword>
<dbReference type="CDD" id="cd01347">
    <property type="entry name" value="ligand_gated_channel"/>
    <property type="match status" value="1"/>
</dbReference>
<dbReference type="AlphaFoldDB" id="A0A833PG58"/>
<dbReference type="Pfam" id="PF07715">
    <property type="entry name" value="Plug"/>
    <property type="match status" value="1"/>
</dbReference>
<evidence type="ECO:0000256" key="3">
    <source>
        <dbReference type="ARBA" id="ARBA00022452"/>
    </source>
</evidence>
<reference evidence="16" key="1">
    <citation type="journal article" date="2020" name="MBio">
        <title>Horizontal gene transfer to a defensive symbiont with a reduced genome amongst a multipartite beetle microbiome.</title>
        <authorList>
            <person name="Waterworth S.C."/>
            <person name="Florez L.V."/>
            <person name="Rees E.R."/>
            <person name="Hertweck C."/>
            <person name="Kaltenpoth M."/>
            <person name="Kwan J.C."/>
        </authorList>
    </citation>
    <scope>NUCLEOTIDE SEQUENCE [LARGE SCALE GENOMIC DNA]</scope>
</reference>
<proteinExistence type="inferred from homology"/>
<evidence type="ECO:0000256" key="5">
    <source>
        <dbReference type="ARBA" id="ARBA00022729"/>
    </source>
</evidence>
<dbReference type="GO" id="GO:0044718">
    <property type="term" value="P:siderophore transmembrane transport"/>
    <property type="evidence" value="ECO:0007669"/>
    <property type="project" value="TreeGrafter"/>
</dbReference>
<dbReference type="InterPro" id="IPR000531">
    <property type="entry name" value="Beta-barrel_TonB"/>
</dbReference>
<dbReference type="InterPro" id="IPR039426">
    <property type="entry name" value="TonB-dep_rcpt-like"/>
</dbReference>
<dbReference type="GO" id="GO:0009279">
    <property type="term" value="C:cell outer membrane"/>
    <property type="evidence" value="ECO:0007669"/>
    <property type="project" value="UniProtKB-SubCell"/>
</dbReference>
<evidence type="ECO:0000256" key="9">
    <source>
        <dbReference type="ARBA" id="ARBA00023237"/>
    </source>
</evidence>
<evidence type="ECO:0000256" key="7">
    <source>
        <dbReference type="ARBA" id="ARBA00023077"/>
    </source>
</evidence>